<feature type="transmembrane region" description="Helical" evidence="1">
    <location>
        <begin position="93"/>
        <end position="113"/>
    </location>
</feature>
<sequence>MDMKANILSRALYGVVFVGIIIMLILLIGLPKIIPIIFKGSTFYSLVNHTELSIILYITGVLALAILFMTLKLCKNIINRTPFSQSSVSSLKVISICSLGIFICYIYMCIFMALTLGVFTITIGAFMISLVSAILFKLVELAVEIQTENELTI</sequence>
<keyword evidence="3" id="KW-1185">Reference proteome</keyword>
<keyword evidence="1" id="KW-1133">Transmembrane helix</keyword>
<dbReference type="EMBL" id="PDCJ01000001">
    <property type="protein sequence ID" value="PEG31548.1"/>
    <property type="molecule type" value="Genomic_DNA"/>
</dbReference>
<reference evidence="2 3" key="1">
    <citation type="submission" date="2017-10" db="EMBL/GenBank/DDBJ databases">
        <title>Effective Description of Clostridium neonatale sp. nov. linked to necrotizing enterocolitis in neonates and a clarification of species assignable to the genus Clostridium (Prazmowski 1880) emend. Lawson and Rainey 2016.</title>
        <authorList>
            <person name="Bernard K."/>
            <person name="Burdz T."/>
            <person name="Wiebe D."/>
            <person name="Balcewich B."/>
            <person name="Alfa M."/>
            <person name="Bernier A.-M."/>
        </authorList>
    </citation>
    <scope>NUCLEOTIDE SEQUENCE [LARGE SCALE GENOMIC DNA]</scope>
    <source>
        <strain evidence="2 3">LCDC99A005</strain>
    </source>
</reference>
<dbReference type="Proteomes" id="UP000220840">
    <property type="component" value="Unassembled WGS sequence"/>
</dbReference>
<organism evidence="2 3">
    <name type="scientific">Clostridium neonatale</name>
    <dbReference type="NCBI Taxonomy" id="137838"/>
    <lineage>
        <taxon>Bacteria</taxon>
        <taxon>Bacillati</taxon>
        <taxon>Bacillota</taxon>
        <taxon>Clostridia</taxon>
        <taxon>Eubacteriales</taxon>
        <taxon>Clostridiaceae</taxon>
        <taxon>Clostridium</taxon>
    </lineage>
</organism>
<feature type="transmembrane region" description="Helical" evidence="1">
    <location>
        <begin position="119"/>
        <end position="139"/>
    </location>
</feature>
<gene>
    <name evidence="2" type="ORF">CQ394_07545</name>
</gene>
<dbReference type="Pfam" id="PF11188">
    <property type="entry name" value="DUF2975"/>
    <property type="match status" value="1"/>
</dbReference>
<evidence type="ECO:0000313" key="2">
    <source>
        <dbReference type="EMBL" id="PEG31548.1"/>
    </source>
</evidence>
<proteinExistence type="predicted"/>
<dbReference type="STRING" id="137838.GCA_001458595_02978"/>
<protein>
    <submittedName>
        <fullName evidence="2">DUF2975 domain-containing protein</fullName>
    </submittedName>
</protein>
<dbReference type="InterPro" id="IPR021354">
    <property type="entry name" value="DUF2975"/>
</dbReference>
<accession>A0A2A7MK84</accession>
<comment type="caution">
    <text evidence="2">The sequence shown here is derived from an EMBL/GenBank/DDBJ whole genome shotgun (WGS) entry which is preliminary data.</text>
</comment>
<name>A0A2A7MK84_9CLOT</name>
<evidence type="ECO:0000256" key="1">
    <source>
        <dbReference type="SAM" id="Phobius"/>
    </source>
</evidence>
<dbReference type="AlphaFoldDB" id="A0A2A7MK84"/>
<evidence type="ECO:0000313" key="3">
    <source>
        <dbReference type="Proteomes" id="UP000220840"/>
    </source>
</evidence>
<dbReference type="OrthoDB" id="2049873at2"/>
<feature type="transmembrane region" description="Helical" evidence="1">
    <location>
        <begin position="12"/>
        <end position="34"/>
    </location>
</feature>
<feature type="transmembrane region" description="Helical" evidence="1">
    <location>
        <begin position="54"/>
        <end position="73"/>
    </location>
</feature>
<dbReference type="RefSeq" id="WP_058295703.1">
    <property type="nucleotide sequence ID" value="NZ_CAMRXG010000048.1"/>
</dbReference>
<keyword evidence="1" id="KW-0472">Membrane</keyword>
<keyword evidence="1" id="KW-0812">Transmembrane</keyword>